<name>A0A9Q9B351_9PEZI</name>
<proteinExistence type="predicted"/>
<sequence length="267" mass="28461">MHTQGATENNLHVKKLHRRTTCQSQQGTISFICSNCIARFSRLDSSSNSRVDVAADTDDLEAIASIEDDTYSQEATTLTKEDEAAIETRTAGLIESQAYQEDVPDGRCAISAPPSSFAALSDHKSGVQGQSYSAAICEGCGTLCPACNSPSAQGQPQRPPRSSAFSAPLTVDTFPVPGHDPDSAGEAAYFADTYSTMQSPGRVVSSSLLIGGPSGSAYYPLATFSHDSDDDAPCDDEDRDLQWRPQPHDLSWNTSGLPRGKYNVSQA</sequence>
<evidence type="ECO:0000256" key="1">
    <source>
        <dbReference type="SAM" id="MobiDB-lite"/>
    </source>
</evidence>
<evidence type="ECO:0000313" key="3">
    <source>
        <dbReference type="Proteomes" id="UP001056384"/>
    </source>
</evidence>
<feature type="compositionally biased region" description="Acidic residues" evidence="1">
    <location>
        <begin position="228"/>
        <end position="239"/>
    </location>
</feature>
<feature type="region of interest" description="Disordered" evidence="1">
    <location>
        <begin position="225"/>
        <end position="267"/>
    </location>
</feature>
<keyword evidence="3" id="KW-1185">Reference proteome</keyword>
<reference evidence="2" key="1">
    <citation type="submission" date="2022-06" db="EMBL/GenBank/DDBJ databases">
        <title>Complete genome sequences of two strains of the flax pathogen Septoria linicola.</title>
        <authorList>
            <person name="Lapalu N."/>
            <person name="Simon A."/>
            <person name="Demenou B."/>
            <person name="Paumier D."/>
            <person name="Guillot M.-P."/>
            <person name="Gout L."/>
            <person name="Valade R."/>
        </authorList>
    </citation>
    <scope>NUCLEOTIDE SEQUENCE</scope>
    <source>
        <strain evidence="2">SE15195</strain>
    </source>
</reference>
<accession>A0A9Q9B351</accession>
<evidence type="ECO:0000313" key="2">
    <source>
        <dbReference type="EMBL" id="USW59765.1"/>
    </source>
</evidence>
<protein>
    <submittedName>
        <fullName evidence="2">Uncharacterized protein</fullName>
    </submittedName>
</protein>
<organism evidence="2 3">
    <name type="scientific">Septoria linicola</name>
    <dbReference type="NCBI Taxonomy" id="215465"/>
    <lineage>
        <taxon>Eukaryota</taxon>
        <taxon>Fungi</taxon>
        <taxon>Dikarya</taxon>
        <taxon>Ascomycota</taxon>
        <taxon>Pezizomycotina</taxon>
        <taxon>Dothideomycetes</taxon>
        <taxon>Dothideomycetidae</taxon>
        <taxon>Mycosphaerellales</taxon>
        <taxon>Mycosphaerellaceae</taxon>
        <taxon>Septoria</taxon>
    </lineage>
</organism>
<dbReference type="AlphaFoldDB" id="A0A9Q9B351"/>
<dbReference type="EMBL" id="CP099433">
    <property type="protein sequence ID" value="USW59765.1"/>
    <property type="molecule type" value="Genomic_DNA"/>
</dbReference>
<gene>
    <name evidence="2" type="ORF">Slin15195_G130840</name>
</gene>
<feature type="region of interest" description="Disordered" evidence="1">
    <location>
        <begin position="148"/>
        <end position="184"/>
    </location>
</feature>
<dbReference type="Proteomes" id="UP001056384">
    <property type="component" value="Chromosome 16"/>
</dbReference>